<feature type="non-terminal residue" evidence="2">
    <location>
        <position position="1"/>
    </location>
</feature>
<feature type="region of interest" description="Disordered" evidence="1">
    <location>
        <begin position="1"/>
        <end position="55"/>
    </location>
</feature>
<accession>A0A383D4T7</accession>
<dbReference type="EMBL" id="UINC01214169">
    <property type="protein sequence ID" value="SVE39275.1"/>
    <property type="molecule type" value="Genomic_DNA"/>
</dbReference>
<protein>
    <submittedName>
        <fullName evidence="2">Uncharacterized protein</fullName>
    </submittedName>
</protein>
<sequence length="66" mass="7212">GPYRCRRGRRGGGRGRGQGPDSTPATRRSRRAAGRRAPLSSLLPVGPGRHGGRDRRMWALRGTHLL</sequence>
<proteinExistence type="predicted"/>
<name>A0A383D4T7_9ZZZZ</name>
<organism evidence="2">
    <name type="scientific">marine metagenome</name>
    <dbReference type="NCBI Taxonomy" id="408172"/>
    <lineage>
        <taxon>unclassified sequences</taxon>
        <taxon>metagenomes</taxon>
        <taxon>ecological metagenomes</taxon>
    </lineage>
</organism>
<evidence type="ECO:0000313" key="2">
    <source>
        <dbReference type="EMBL" id="SVE39275.1"/>
    </source>
</evidence>
<reference evidence="2" key="1">
    <citation type="submission" date="2018-05" db="EMBL/GenBank/DDBJ databases">
        <authorList>
            <person name="Lanie J.A."/>
            <person name="Ng W.-L."/>
            <person name="Kazmierczak K.M."/>
            <person name="Andrzejewski T.M."/>
            <person name="Davidsen T.M."/>
            <person name="Wayne K.J."/>
            <person name="Tettelin H."/>
            <person name="Glass J.I."/>
            <person name="Rusch D."/>
            <person name="Podicherti R."/>
            <person name="Tsui H.-C.T."/>
            <person name="Winkler M.E."/>
        </authorList>
    </citation>
    <scope>NUCLEOTIDE SEQUENCE</scope>
</reference>
<gene>
    <name evidence="2" type="ORF">METZ01_LOCUS492129</name>
</gene>
<dbReference type="AlphaFoldDB" id="A0A383D4T7"/>
<feature type="non-terminal residue" evidence="2">
    <location>
        <position position="66"/>
    </location>
</feature>
<feature type="compositionally biased region" description="Basic residues" evidence="1">
    <location>
        <begin position="1"/>
        <end position="13"/>
    </location>
</feature>
<evidence type="ECO:0000256" key="1">
    <source>
        <dbReference type="SAM" id="MobiDB-lite"/>
    </source>
</evidence>